<dbReference type="SUPFAM" id="SSF52540">
    <property type="entry name" value="P-loop containing nucleoside triphosphate hydrolases"/>
    <property type="match status" value="1"/>
</dbReference>
<feature type="compositionally biased region" description="Acidic residues" evidence="5">
    <location>
        <begin position="41"/>
        <end position="53"/>
    </location>
</feature>
<organism evidence="7 8">
    <name type="scientific">Branchiostoma belcheri</name>
    <name type="common">Amphioxus</name>
    <dbReference type="NCBI Taxonomy" id="7741"/>
    <lineage>
        <taxon>Eukaryota</taxon>
        <taxon>Metazoa</taxon>
        <taxon>Chordata</taxon>
        <taxon>Cephalochordata</taxon>
        <taxon>Leptocardii</taxon>
        <taxon>Amphioxiformes</taxon>
        <taxon>Branchiostomatidae</taxon>
        <taxon>Branchiostoma</taxon>
    </lineage>
</organism>
<dbReference type="OrthoDB" id="10262413at2759"/>
<dbReference type="Gene3D" id="3.40.50.720">
    <property type="entry name" value="NAD(P)-binding Rossmann-like Domain"/>
    <property type="match status" value="1"/>
</dbReference>
<dbReference type="AlphaFoldDB" id="A0A6P4Z2L2"/>
<protein>
    <submittedName>
        <fullName evidence="8">Adenylate kinase 7-like isoform X1</fullName>
    </submittedName>
</protein>
<keyword evidence="6" id="KW-1133">Transmembrane helix</keyword>
<dbReference type="InterPro" id="IPR036291">
    <property type="entry name" value="NAD(P)-bd_dom_sf"/>
</dbReference>
<feature type="transmembrane region" description="Helical" evidence="6">
    <location>
        <begin position="198"/>
        <end position="220"/>
    </location>
</feature>
<evidence type="ECO:0000256" key="2">
    <source>
        <dbReference type="ARBA" id="ARBA00022741"/>
    </source>
</evidence>
<feature type="region of interest" description="Disordered" evidence="5">
    <location>
        <begin position="41"/>
        <end position="60"/>
    </location>
</feature>
<dbReference type="SUPFAM" id="SSF51735">
    <property type="entry name" value="NAD(P)-binding Rossmann-fold domains"/>
    <property type="match status" value="1"/>
</dbReference>
<keyword evidence="6" id="KW-0812">Transmembrane</keyword>
<dbReference type="CDD" id="cd01428">
    <property type="entry name" value="ADK"/>
    <property type="match status" value="1"/>
</dbReference>
<dbReference type="Pfam" id="PF00406">
    <property type="entry name" value="ADK"/>
    <property type="match status" value="1"/>
</dbReference>
<dbReference type="GO" id="GO:0019205">
    <property type="term" value="F:nucleobase-containing compound kinase activity"/>
    <property type="evidence" value="ECO:0007669"/>
    <property type="project" value="InterPro"/>
</dbReference>
<keyword evidence="4" id="KW-0175">Coiled coil</keyword>
<dbReference type="GO" id="GO:0006139">
    <property type="term" value="P:nucleobase-containing compound metabolic process"/>
    <property type="evidence" value="ECO:0007669"/>
    <property type="project" value="InterPro"/>
</dbReference>
<proteinExistence type="predicted"/>
<keyword evidence="7" id="KW-1185">Reference proteome</keyword>
<dbReference type="Gene3D" id="3.40.50.300">
    <property type="entry name" value="P-loop containing nucleotide triphosphate hydrolases"/>
    <property type="match status" value="1"/>
</dbReference>
<dbReference type="CDD" id="cd22967">
    <property type="entry name" value="DD_AK7"/>
    <property type="match status" value="1"/>
</dbReference>
<dbReference type="Proteomes" id="UP000515135">
    <property type="component" value="Unplaced"/>
</dbReference>
<keyword evidence="6" id="KW-0472">Membrane</keyword>
<dbReference type="InterPro" id="IPR047499">
    <property type="entry name" value="DD_AK7"/>
</dbReference>
<reference evidence="8" key="1">
    <citation type="submission" date="2025-08" db="UniProtKB">
        <authorList>
            <consortium name="RefSeq"/>
        </authorList>
    </citation>
    <scope>IDENTIFICATION</scope>
    <source>
        <tissue evidence="8">Gonad</tissue>
    </source>
</reference>
<feature type="compositionally biased region" description="Basic and acidic residues" evidence="5">
    <location>
        <begin position="629"/>
        <end position="656"/>
    </location>
</feature>
<dbReference type="KEGG" id="bbel:109474827"/>
<evidence type="ECO:0000256" key="4">
    <source>
        <dbReference type="SAM" id="Coils"/>
    </source>
</evidence>
<evidence type="ECO:0000256" key="5">
    <source>
        <dbReference type="SAM" id="MobiDB-lite"/>
    </source>
</evidence>
<dbReference type="InterPro" id="IPR007858">
    <property type="entry name" value="Dpy-30_motif"/>
</dbReference>
<gene>
    <name evidence="8" type="primary">LOC109474827</name>
</gene>
<sequence length="731" mass="83424">MADAIDDKPQTKRIFVNHVDAYSGKNLSKFLSDCVVGSSLEEAEEGSEGEEDRGSDYIPPSKEGTYTIIGTLQNPANAKPDWVKEVVQYAAKEELADHLMECDIIIYDITEDPDQIDEATWACSALHAELEHFDNPKMFILLSSVMTWAKSKPLDPDDPEIPFTEDDYRRRKPHPNFKNHISAEKLVIKNGKTNKGKFVTYVVAAGLAFGMGESIFHFLFKAAWEGKSPALQVFGTGTNIVPTIHIKDLAGVLQNICDQRPKTRYIVAVDDSQNTLEEIVRAIASNLGNGKVKKLSKEDYDFLKHISTHLGDGKVKHVTKEEALLSKDLAQADFDQLLVNLRMEAMFVKESMRIMWIAETGMCENIDTVIREYKQSRGLLPMRGCIMGPPAVGKTTIAKKLCEHYKLHHIKVKDVIDEAVENLKRLSARADEGEEEEDDGKAQEAQELLDAIQESRENNNDRIEDQYIIRFYREKLRSMPCQNQGFILDGFPKTYEQAKELFAVDDEEEGEDEGGKVPSYHKGTMPEVVISLDAPDDFLKVRVMNLPEGQVAGTHNTEEGLTRRLTEFRNINREDETILNYFDELEIHPDHIDVSKDVSDDMRQTVDKIIKTMGEPRNYGPTPEELEEMERKATEERLKREAQEQEERERKEAEEAAERARRQEEWAERLEEVRRQEQEVLEAQSTPLRNYLMKHVMPTLTQGLIEACKVRPDDPVDFLAEYLFKSNPQVD</sequence>
<dbReference type="GO" id="GO:0005524">
    <property type="term" value="F:ATP binding"/>
    <property type="evidence" value="ECO:0007669"/>
    <property type="project" value="InterPro"/>
</dbReference>
<dbReference type="RefSeq" id="XP_019630798.1">
    <property type="nucleotide sequence ID" value="XM_019775239.1"/>
</dbReference>
<accession>A0A6P4Z2L2</accession>
<name>A0A6P4Z2L2_BRABE</name>
<dbReference type="InterPro" id="IPR000850">
    <property type="entry name" value="Adenylat/UMP-CMP_kin"/>
</dbReference>
<keyword evidence="1" id="KW-0808">Transferase</keyword>
<keyword evidence="3" id="KW-0418">Kinase</keyword>
<evidence type="ECO:0000313" key="8">
    <source>
        <dbReference type="RefSeq" id="XP_019630798.1"/>
    </source>
</evidence>
<dbReference type="InterPro" id="IPR027417">
    <property type="entry name" value="P-loop_NTPase"/>
</dbReference>
<keyword evidence="2" id="KW-0547">Nucleotide-binding</keyword>
<feature type="region of interest" description="Disordered" evidence="5">
    <location>
        <begin position="613"/>
        <end position="656"/>
    </location>
</feature>
<dbReference type="GeneID" id="109474827"/>
<dbReference type="Gene3D" id="1.20.890.10">
    <property type="entry name" value="cAMP-dependent protein kinase regulatory subunit, dimerization-anchoring domain"/>
    <property type="match status" value="1"/>
</dbReference>
<evidence type="ECO:0000256" key="6">
    <source>
        <dbReference type="SAM" id="Phobius"/>
    </source>
</evidence>
<dbReference type="Pfam" id="PF05186">
    <property type="entry name" value="Dpy-30"/>
    <property type="match status" value="1"/>
</dbReference>
<evidence type="ECO:0000256" key="1">
    <source>
        <dbReference type="ARBA" id="ARBA00022679"/>
    </source>
</evidence>
<feature type="coiled-coil region" evidence="4">
    <location>
        <begin position="416"/>
        <end position="462"/>
    </location>
</feature>
<dbReference type="PANTHER" id="PTHR23359">
    <property type="entry name" value="NUCLEOTIDE KINASE"/>
    <property type="match status" value="1"/>
</dbReference>
<evidence type="ECO:0000256" key="3">
    <source>
        <dbReference type="ARBA" id="ARBA00022777"/>
    </source>
</evidence>
<evidence type="ECO:0000313" key="7">
    <source>
        <dbReference type="Proteomes" id="UP000515135"/>
    </source>
</evidence>